<dbReference type="InterPro" id="IPR025996">
    <property type="entry name" value="MT1864/Rv1816-like_C"/>
</dbReference>
<keyword evidence="8" id="KW-1185">Reference proteome</keyword>
<evidence type="ECO:0000313" key="8">
    <source>
        <dbReference type="Proteomes" id="UP000612282"/>
    </source>
</evidence>
<dbReference type="InterPro" id="IPR050109">
    <property type="entry name" value="HTH-type_TetR-like_transc_reg"/>
</dbReference>
<dbReference type="Proteomes" id="UP000612282">
    <property type="component" value="Unassembled WGS sequence"/>
</dbReference>
<feature type="region of interest" description="Disordered" evidence="5">
    <location>
        <begin position="76"/>
        <end position="95"/>
    </location>
</feature>
<feature type="domain" description="HTH tetR-type" evidence="6">
    <location>
        <begin position="9"/>
        <end position="69"/>
    </location>
</feature>
<dbReference type="InterPro" id="IPR036271">
    <property type="entry name" value="Tet_transcr_reg_TetR-rel_C_sf"/>
</dbReference>
<dbReference type="SUPFAM" id="SSF46689">
    <property type="entry name" value="Homeodomain-like"/>
    <property type="match status" value="1"/>
</dbReference>
<dbReference type="Gene3D" id="1.10.357.10">
    <property type="entry name" value="Tetracycline Repressor, domain 2"/>
    <property type="match status" value="1"/>
</dbReference>
<dbReference type="Pfam" id="PF13305">
    <property type="entry name" value="TetR_C_33"/>
    <property type="match status" value="1"/>
</dbReference>
<accession>A0ABQ3XQV7</accession>
<dbReference type="SUPFAM" id="SSF48498">
    <property type="entry name" value="Tetracyclin repressor-like, C-terminal domain"/>
    <property type="match status" value="1"/>
</dbReference>
<keyword evidence="3" id="KW-0804">Transcription</keyword>
<dbReference type="PANTHER" id="PTHR30055:SF243">
    <property type="entry name" value="HTH-TYPE TRANSCRIPTIONAL REGULATOR RV1816"/>
    <property type="match status" value="1"/>
</dbReference>
<name>A0ABQ3XQV7_9ACTN</name>
<evidence type="ECO:0000256" key="4">
    <source>
        <dbReference type="PROSITE-ProRule" id="PRU00335"/>
    </source>
</evidence>
<feature type="DNA-binding region" description="H-T-H motif" evidence="4">
    <location>
        <begin position="32"/>
        <end position="51"/>
    </location>
</feature>
<keyword evidence="2 4" id="KW-0238">DNA-binding</keyword>
<evidence type="ECO:0000259" key="6">
    <source>
        <dbReference type="PROSITE" id="PS50977"/>
    </source>
</evidence>
<dbReference type="PROSITE" id="PS50977">
    <property type="entry name" value="HTH_TETR_2"/>
    <property type="match status" value="1"/>
</dbReference>
<dbReference type="RefSeq" id="WP_203808348.1">
    <property type="nucleotide sequence ID" value="NZ_BAAAQE010000109.1"/>
</dbReference>
<dbReference type="InterPro" id="IPR001647">
    <property type="entry name" value="HTH_TetR"/>
</dbReference>
<keyword evidence="1" id="KW-0805">Transcription regulation</keyword>
<evidence type="ECO:0000256" key="2">
    <source>
        <dbReference type="ARBA" id="ARBA00023125"/>
    </source>
</evidence>
<dbReference type="EMBL" id="BOMG01000116">
    <property type="protein sequence ID" value="GID60899.1"/>
    <property type="molecule type" value="Genomic_DNA"/>
</dbReference>
<proteinExistence type="predicted"/>
<reference evidence="7 8" key="1">
    <citation type="submission" date="2021-01" db="EMBL/GenBank/DDBJ databases">
        <title>Whole genome shotgun sequence of Actinoplanes couchii NBRC 106145.</title>
        <authorList>
            <person name="Komaki H."/>
            <person name="Tamura T."/>
        </authorList>
    </citation>
    <scope>NUCLEOTIDE SEQUENCE [LARGE SCALE GENOMIC DNA]</scope>
    <source>
        <strain evidence="7 8">NBRC 106145</strain>
    </source>
</reference>
<gene>
    <name evidence="7" type="ORF">Aco03nite_093030</name>
</gene>
<dbReference type="PANTHER" id="PTHR30055">
    <property type="entry name" value="HTH-TYPE TRANSCRIPTIONAL REGULATOR RUTR"/>
    <property type="match status" value="1"/>
</dbReference>
<evidence type="ECO:0000256" key="1">
    <source>
        <dbReference type="ARBA" id="ARBA00023015"/>
    </source>
</evidence>
<evidence type="ECO:0000313" key="7">
    <source>
        <dbReference type="EMBL" id="GID60899.1"/>
    </source>
</evidence>
<organism evidence="7 8">
    <name type="scientific">Actinoplanes couchii</name>
    <dbReference type="NCBI Taxonomy" id="403638"/>
    <lineage>
        <taxon>Bacteria</taxon>
        <taxon>Bacillati</taxon>
        <taxon>Actinomycetota</taxon>
        <taxon>Actinomycetes</taxon>
        <taxon>Micromonosporales</taxon>
        <taxon>Micromonosporaceae</taxon>
        <taxon>Actinoplanes</taxon>
    </lineage>
</organism>
<comment type="caution">
    <text evidence="7">The sequence shown here is derived from an EMBL/GenBank/DDBJ whole genome shotgun (WGS) entry which is preliminary data.</text>
</comment>
<dbReference type="InterPro" id="IPR009057">
    <property type="entry name" value="Homeodomain-like_sf"/>
</dbReference>
<sequence length="228" mass="24345">MSRRELLRARTIEEIQQHGFALVDAGGVSAVTIAALGKAMEMTPPSLYRYYPSRDAVVEALVAAAYADLGAAVESAAAGNDTPSSDAAGSAIRGGDSPADRLDRLVHEYRRWALVHPRRYTMLFADRAPGTPDPADGVTAVNRGMRALITTLAEITGPEPADDDLQRWSEGLGLPGDVSPRAVRLAVQLWYRVHGLISLELTGAFASMGLDAGHLLSREIRTALDDLG</sequence>
<evidence type="ECO:0000256" key="3">
    <source>
        <dbReference type="ARBA" id="ARBA00023163"/>
    </source>
</evidence>
<evidence type="ECO:0000256" key="5">
    <source>
        <dbReference type="SAM" id="MobiDB-lite"/>
    </source>
</evidence>
<dbReference type="Pfam" id="PF00440">
    <property type="entry name" value="TetR_N"/>
    <property type="match status" value="1"/>
</dbReference>
<protein>
    <submittedName>
        <fullName evidence="7">TetR family transcriptional regulator</fullName>
    </submittedName>
</protein>